<sequence>MTALPYGGTLVNRVLSDAARREILAGIDDRKTIAIDTQGALDAEKIAIGAFSPLTGFMGEADYSGVLARSRLKNGLTWTIPIILAPRIAENPGLGDIHVGDSPVLLYHGEPIAVLHVEEKFPFDKTEFARRVYGTTEDAHPDVKKLRNAGDTIFSGPIDLINRVSGADELTPEETRKEFDRRGWETVVAFQTRNPPHVAHEYIQRCALEQVDGLFIHPVVGELKKDDFPAEAVIESYQYLVDHYYPKSRVFLAPLAISMRYAGPRAAVFLAIIRKNYGCTHFIVGRDIAGVGNYYDPYGAHALFRNLDLGIEAMLFRESYYCRKCRSMVTEKTCGHPESDHSRVSMTQIRKMIVAGEQPPIEVMRPELADLLVKYRPYLEAGLK</sequence>
<dbReference type="Gene3D" id="3.10.400.10">
    <property type="entry name" value="Sulfate adenylyltransferase"/>
    <property type="match status" value="1"/>
</dbReference>
<dbReference type="Proteomes" id="UP001626603">
    <property type="component" value="Chromosome"/>
</dbReference>
<evidence type="ECO:0000256" key="7">
    <source>
        <dbReference type="HAMAP-Rule" id="MF_00066"/>
    </source>
</evidence>
<dbReference type="InterPro" id="IPR025980">
    <property type="entry name" value="ATP-Sase_PUA-like_dom"/>
</dbReference>
<evidence type="ECO:0000256" key="2">
    <source>
        <dbReference type="ARBA" id="ARBA00022679"/>
    </source>
</evidence>
<feature type="domain" description="Sulphate adenylyltransferase catalytic" evidence="8">
    <location>
        <begin position="170"/>
        <end position="375"/>
    </location>
</feature>
<keyword evidence="5 7" id="KW-0067">ATP-binding</keyword>
<comment type="pathway">
    <text evidence="1 7">Sulfur metabolism; hydrogen sulfide biosynthesis; sulfite from sulfate: step 1/3.</text>
</comment>
<dbReference type="HAMAP" id="MF_00066">
    <property type="entry name" value="Sulf_adenylyltr"/>
    <property type="match status" value="1"/>
</dbReference>
<evidence type="ECO:0000256" key="1">
    <source>
        <dbReference type="ARBA" id="ARBA00005048"/>
    </source>
</evidence>
<dbReference type="InterPro" id="IPR014729">
    <property type="entry name" value="Rossmann-like_a/b/a_fold"/>
</dbReference>
<dbReference type="Pfam" id="PF14306">
    <property type="entry name" value="PUA_2"/>
    <property type="match status" value="1"/>
</dbReference>
<comment type="similarity">
    <text evidence="6 7">Belongs to the sulfate adenylyltransferase family.</text>
</comment>
<keyword evidence="4 7" id="KW-0547">Nucleotide-binding</keyword>
<gene>
    <name evidence="7 10" type="primary">sat</name>
    <name evidence="10" type="ORF">R6Y95_08375</name>
</gene>
<dbReference type="Gene3D" id="3.40.50.620">
    <property type="entry name" value="HUPs"/>
    <property type="match status" value="1"/>
</dbReference>
<dbReference type="PANTHER" id="PTHR43509">
    <property type="match status" value="1"/>
</dbReference>
<dbReference type="PANTHER" id="PTHR43509:SF1">
    <property type="entry name" value="SULFATE ADENYLYLTRANSFERASE"/>
    <property type="match status" value="1"/>
</dbReference>
<dbReference type="EC" id="2.7.7.4" evidence="7"/>
<dbReference type="GO" id="GO:0004781">
    <property type="term" value="F:sulfate adenylyltransferase (ATP) activity"/>
    <property type="evidence" value="ECO:0007669"/>
    <property type="project" value="UniProtKB-UniRule"/>
</dbReference>
<keyword evidence="11" id="KW-1185">Reference proteome</keyword>
<dbReference type="InterPro" id="IPR020792">
    <property type="entry name" value="SO4_adenylyltransferase_pro"/>
</dbReference>
<name>A0ABD8A8I9_9EURY</name>
<keyword evidence="2 7" id="KW-0808">Transferase</keyword>
<proteinExistence type="inferred from homology"/>
<evidence type="ECO:0000256" key="6">
    <source>
        <dbReference type="ARBA" id="ARBA00037980"/>
    </source>
</evidence>
<dbReference type="NCBIfam" id="TIGR00339">
    <property type="entry name" value="sopT"/>
    <property type="match status" value="1"/>
</dbReference>
<dbReference type="InterPro" id="IPR015947">
    <property type="entry name" value="PUA-like_sf"/>
</dbReference>
<evidence type="ECO:0000259" key="9">
    <source>
        <dbReference type="Pfam" id="PF14306"/>
    </source>
</evidence>
<dbReference type="AlphaFoldDB" id="A0ABD8A8I9"/>
<keyword evidence="3 7" id="KW-0548">Nucleotidyltransferase</keyword>
<dbReference type="EMBL" id="CP137641">
    <property type="protein sequence ID" value="WOX55475.1"/>
    <property type="molecule type" value="Genomic_DNA"/>
</dbReference>
<evidence type="ECO:0000256" key="5">
    <source>
        <dbReference type="ARBA" id="ARBA00022840"/>
    </source>
</evidence>
<dbReference type="SUPFAM" id="SSF52374">
    <property type="entry name" value="Nucleotidylyl transferase"/>
    <property type="match status" value="1"/>
</dbReference>
<evidence type="ECO:0000256" key="4">
    <source>
        <dbReference type="ARBA" id="ARBA00022741"/>
    </source>
</evidence>
<dbReference type="GO" id="GO:0005524">
    <property type="term" value="F:ATP binding"/>
    <property type="evidence" value="ECO:0007669"/>
    <property type="project" value="UniProtKB-KW"/>
</dbReference>
<evidence type="ECO:0000313" key="11">
    <source>
        <dbReference type="Proteomes" id="UP001626603"/>
    </source>
</evidence>
<evidence type="ECO:0000313" key="10">
    <source>
        <dbReference type="EMBL" id="WOX55475.1"/>
    </source>
</evidence>
<dbReference type="CDD" id="cd00517">
    <property type="entry name" value="ATPS"/>
    <property type="match status" value="1"/>
</dbReference>
<protein>
    <recommendedName>
        <fullName evidence="7">Sulfate adenylyltransferase</fullName>
        <ecNumber evidence="7">2.7.7.4</ecNumber>
    </recommendedName>
    <alternativeName>
        <fullName evidence="7">ATP-sulfurylase</fullName>
    </alternativeName>
    <alternativeName>
        <fullName evidence="7">Sulfate adenylate transferase</fullName>
        <shortName evidence="7">SAT</shortName>
    </alternativeName>
</protein>
<evidence type="ECO:0000259" key="8">
    <source>
        <dbReference type="Pfam" id="PF01747"/>
    </source>
</evidence>
<organism evidence="10 11">
    <name type="scientific">Methanoculleus palmolei</name>
    <dbReference type="NCBI Taxonomy" id="72612"/>
    <lineage>
        <taxon>Archaea</taxon>
        <taxon>Methanobacteriati</taxon>
        <taxon>Methanobacteriota</taxon>
        <taxon>Stenosarchaea group</taxon>
        <taxon>Methanomicrobia</taxon>
        <taxon>Methanomicrobiales</taxon>
        <taxon>Methanomicrobiaceae</taxon>
        <taxon>Methanoculleus</taxon>
    </lineage>
</organism>
<dbReference type="InterPro" id="IPR024951">
    <property type="entry name" value="Sulfurylase_cat_dom"/>
</dbReference>
<feature type="domain" description="ATP-sulfurylase PUA-like" evidence="9">
    <location>
        <begin position="5"/>
        <end position="163"/>
    </location>
</feature>
<dbReference type="NCBIfam" id="NF003166">
    <property type="entry name" value="PRK04149.1"/>
    <property type="match status" value="1"/>
</dbReference>
<dbReference type="GO" id="GO:0070814">
    <property type="term" value="P:hydrogen sulfide biosynthetic process"/>
    <property type="evidence" value="ECO:0007669"/>
    <property type="project" value="UniProtKB-UniRule"/>
</dbReference>
<dbReference type="SUPFAM" id="SSF88697">
    <property type="entry name" value="PUA domain-like"/>
    <property type="match status" value="1"/>
</dbReference>
<reference evidence="10 11" key="1">
    <citation type="submission" date="2023-10" db="EMBL/GenBank/DDBJ databases">
        <title>The complete genome sequence of Methanoculleus palmolei DSM 4273.</title>
        <authorList>
            <person name="Lai S.-J."/>
            <person name="You Y.-T."/>
            <person name="Chen S.-C."/>
        </authorList>
    </citation>
    <scope>NUCLEOTIDE SEQUENCE [LARGE SCALE GENOMIC DNA]</scope>
    <source>
        <strain evidence="10 11">DSM 4273</strain>
    </source>
</reference>
<comment type="catalytic activity">
    <reaction evidence="7">
        <text>sulfate + ATP + H(+) = adenosine 5'-phosphosulfate + diphosphate</text>
        <dbReference type="Rhea" id="RHEA:18133"/>
        <dbReference type="ChEBI" id="CHEBI:15378"/>
        <dbReference type="ChEBI" id="CHEBI:16189"/>
        <dbReference type="ChEBI" id="CHEBI:30616"/>
        <dbReference type="ChEBI" id="CHEBI:33019"/>
        <dbReference type="ChEBI" id="CHEBI:58243"/>
        <dbReference type="EC" id="2.7.7.4"/>
    </reaction>
</comment>
<dbReference type="Pfam" id="PF01747">
    <property type="entry name" value="ATP-sulfurylase"/>
    <property type="match status" value="1"/>
</dbReference>
<accession>A0ABD8A8I9</accession>
<evidence type="ECO:0000256" key="3">
    <source>
        <dbReference type="ARBA" id="ARBA00022695"/>
    </source>
</evidence>
<dbReference type="InterPro" id="IPR002650">
    <property type="entry name" value="Sulphate_adenylyltransferase"/>
</dbReference>
<dbReference type="GO" id="GO:0000103">
    <property type="term" value="P:sulfate assimilation"/>
    <property type="evidence" value="ECO:0007669"/>
    <property type="project" value="UniProtKB-UniRule"/>
</dbReference>